<keyword evidence="2" id="KW-0677">Repeat</keyword>
<dbReference type="AlphaFoldDB" id="A0A4Q1AWZ3"/>
<keyword evidence="4" id="KW-1185">Reference proteome</keyword>
<evidence type="ECO:0000256" key="2">
    <source>
        <dbReference type="ARBA" id="ARBA00022737"/>
    </source>
</evidence>
<keyword evidence="1" id="KW-0433">Leucine-rich repeat</keyword>
<dbReference type="PANTHER" id="PTHR46652:SF3">
    <property type="entry name" value="LEUCINE-RICH REPEAT-CONTAINING PROTEIN 9"/>
    <property type="match status" value="1"/>
</dbReference>
<dbReference type="Proteomes" id="UP000289758">
    <property type="component" value="Unassembled WGS sequence"/>
</dbReference>
<evidence type="ECO:0000256" key="1">
    <source>
        <dbReference type="ARBA" id="ARBA00022614"/>
    </source>
</evidence>
<dbReference type="InterPro" id="IPR050836">
    <property type="entry name" value="SDS22/Internalin_LRR"/>
</dbReference>
<name>A0A4Q1AWZ3_9BACT</name>
<organism evidence="3 4">
    <name type="scientific">Halarcobacter ebronensis</name>
    <dbReference type="NCBI Taxonomy" id="1462615"/>
    <lineage>
        <taxon>Bacteria</taxon>
        <taxon>Pseudomonadati</taxon>
        <taxon>Campylobacterota</taxon>
        <taxon>Epsilonproteobacteria</taxon>
        <taxon>Campylobacterales</taxon>
        <taxon>Arcobacteraceae</taxon>
        <taxon>Halarcobacter</taxon>
    </lineage>
</organism>
<comment type="caution">
    <text evidence="3">The sequence shown here is derived from an EMBL/GenBank/DDBJ whole genome shotgun (WGS) entry which is preliminary data.</text>
</comment>
<sequence length="217" mass="24708">MSALKDLKYLEDLDLYNTQVSDLSPINNIKTLKSLSYGYMKDIDTIDISQIKDLTNLEYLGLGNVKVKNFQMINNFINLTNFSPPRSITVEDMGTLTNLKKLKRLDLDSAKFITNIDFILNFPNIEHLFLNKTNIKDISVLKKLPKLTILNISGTQVTDASGIMANTDIDPKYLTFTASNTQLRWCSPKNSQDIIDGKSCFEKDGTLKPFWKRWLGL</sequence>
<dbReference type="SUPFAM" id="SSF52058">
    <property type="entry name" value="L domain-like"/>
    <property type="match status" value="1"/>
</dbReference>
<dbReference type="Pfam" id="PF12799">
    <property type="entry name" value="LRR_4"/>
    <property type="match status" value="1"/>
</dbReference>
<dbReference type="InterPro" id="IPR025875">
    <property type="entry name" value="Leu-rich_rpt_4"/>
</dbReference>
<evidence type="ECO:0000313" key="3">
    <source>
        <dbReference type="EMBL" id="RXK05435.1"/>
    </source>
</evidence>
<dbReference type="InterPro" id="IPR032675">
    <property type="entry name" value="LRR_dom_sf"/>
</dbReference>
<accession>A0A4Q1AWZ3</accession>
<reference evidence="3 4" key="1">
    <citation type="submission" date="2017-10" db="EMBL/GenBank/DDBJ databases">
        <title>Genomics of the genus Arcobacter.</title>
        <authorList>
            <person name="Perez-Cataluna A."/>
            <person name="Figueras M.J."/>
        </authorList>
    </citation>
    <scope>NUCLEOTIDE SEQUENCE [LARGE SCALE GENOMIC DNA]</scope>
    <source>
        <strain evidence="3 4">CECT 8441</strain>
    </source>
</reference>
<dbReference type="EMBL" id="PDKK01000006">
    <property type="protein sequence ID" value="RXK05435.1"/>
    <property type="molecule type" value="Genomic_DNA"/>
</dbReference>
<protein>
    <recommendedName>
        <fullName evidence="5">Internalin</fullName>
    </recommendedName>
</protein>
<dbReference type="Gene3D" id="3.80.10.10">
    <property type="entry name" value="Ribonuclease Inhibitor"/>
    <property type="match status" value="1"/>
</dbReference>
<evidence type="ECO:0008006" key="5">
    <source>
        <dbReference type="Google" id="ProtNLM"/>
    </source>
</evidence>
<dbReference type="PANTHER" id="PTHR46652">
    <property type="entry name" value="LEUCINE-RICH REPEAT AND IQ DOMAIN-CONTAINING PROTEIN 1-RELATED"/>
    <property type="match status" value="1"/>
</dbReference>
<gene>
    <name evidence="3" type="ORF">CRV07_07945</name>
</gene>
<proteinExistence type="predicted"/>
<dbReference type="OrthoDB" id="5365747at2"/>
<evidence type="ECO:0000313" key="4">
    <source>
        <dbReference type="Proteomes" id="UP000289758"/>
    </source>
</evidence>